<evidence type="ECO:0000256" key="7">
    <source>
        <dbReference type="ARBA" id="ARBA00023136"/>
    </source>
</evidence>
<dbReference type="GO" id="GO:0006121">
    <property type="term" value="P:mitochondrial electron transport, succinate to ubiquinone"/>
    <property type="evidence" value="ECO:0007669"/>
    <property type="project" value="TreeGrafter"/>
</dbReference>
<dbReference type="NCBIfam" id="TIGR02970">
    <property type="entry name" value="succ_dehyd_cytB"/>
    <property type="match status" value="1"/>
</dbReference>
<dbReference type="Proteomes" id="UP001231518">
    <property type="component" value="Chromosome 1"/>
</dbReference>
<evidence type="ECO:0000313" key="10">
    <source>
        <dbReference type="EMBL" id="KAJ8737293.1"/>
    </source>
</evidence>
<dbReference type="GO" id="GO:0046872">
    <property type="term" value="F:metal ion binding"/>
    <property type="evidence" value="ECO:0007669"/>
    <property type="project" value="UniProtKB-KW"/>
</dbReference>
<comment type="cofactor">
    <cofactor evidence="8">
        <name>heme</name>
        <dbReference type="ChEBI" id="CHEBI:30413"/>
    </cofactor>
    <text evidence="8">The heme is bound between the two transmembrane subunits.</text>
</comment>
<accession>A0AAD7Z465</accession>
<keyword evidence="11" id="KW-1185">Reference proteome</keyword>
<feature type="transmembrane region" description="Helical" evidence="9">
    <location>
        <begin position="91"/>
        <end position="110"/>
    </location>
</feature>
<evidence type="ECO:0000256" key="8">
    <source>
        <dbReference type="PIRSR" id="PIRSR000178-1"/>
    </source>
</evidence>
<comment type="subcellular location">
    <subcellularLocation>
        <location evidence="1">Membrane</location>
    </subcellularLocation>
</comment>
<protein>
    <recommendedName>
        <fullName evidence="12">Succinate dehydrogenase cytochrome b560 subunit, mitochondrial</fullName>
    </recommendedName>
</protein>
<dbReference type="PANTHER" id="PTHR10978">
    <property type="entry name" value="SUCCINATE DEHYDROGENASE CYTOCHROME B560 SUBUNIT"/>
    <property type="match status" value="1"/>
</dbReference>
<keyword evidence="6 8" id="KW-0408">Iron</keyword>
<dbReference type="PANTHER" id="PTHR10978:SF5">
    <property type="entry name" value="SUCCINATE DEHYDROGENASE CYTOCHROME B560 SUBUNIT, MITOCHONDRIAL"/>
    <property type="match status" value="1"/>
</dbReference>
<keyword evidence="5 9" id="KW-1133">Transmembrane helix</keyword>
<gene>
    <name evidence="10" type="ORF">PYW07_000564</name>
</gene>
<dbReference type="InterPro" id="IPR000701">
    <property type="entry name" value="SuccDH_FuR_B_TM-su"/>
</dbReference>
<dbReference type="GO" id="GO:0009055">
    <property type="term" value="F:electron transfer activity"/>
    <property type="evidence" value="ECO:0007669"/>
    <property type="project" value="InterPro"/>
</dbReference>
<evidence type="ECO:0000313" key="11">
    <source>
        <dbReference type="Proteomes" id="UP001231518"/>
    </source>
</evidence>
<dbReference type="InterPro" id="IPR034804">
    <property type="entry name" value="SQR/QFR_C/D"/>
</dbReference>
<dbReference type="InterPro" id="IPR014314">
    <property type="entry name" value="Succ_DH_cytb556"/>
</dbReference>
<dbReference type="GO" id="GO:0016020">
    <property type="term" value="C:membrane"/>
    <property type="evidence" value="ECO:0007669"/>
    <property type="project" value="UniProtKB-SubCell"/>
</dbReference>
<feature type="transmembrane region" description="Helical" evidence="9">
    <location>
        <begin position="53"/>
        <end position="71"/>
    </location>
</feature>
<evidence type="ECO:0000256" key="4">
    <source>
        <dbReference type="ARBA" id="ARBA00022723"/>
    </source>
</evidence>
<keyword evidence="7 9" id="KW-0472">Membrane</keyword>
<sequence length="149" mass="16451">MCSKGNSVKYVPYVSSHDPDHDHKNMTLKRPMSPHVTHYAPTLPAMTSIAQRATGAIITTYALGLAWGSLFLSNGAETYVSIIQSLNLGTFTIFLLKIGLGAPFCFHYFNALRYIAWNAGKFLDIKSVYDTSYKSMMVAGVFSLLFALL</sequence>
<feature type="binding site" description="axial binding residue" evidence="8">
    <location>
        <position position="107"/>
    </location>
    <ligand>
        <name>heme</name>
        <dbReference type="ChEBI" id="CHEBI:30413"/>
        <note>ligand shared with second transmembrane subunit</note>
    </ligand>
    <ligandPart>
        <name>Fe</name>
        <dbReference type="ChEBI" id="CHEBI:18248"/>
    </ligandPart>
</feature>
<comment type="caution">
    <text evidence="10">The sequence shown here is derived from an EMBL/GenBank/DDBJ whole genome shotgun (WGS) entry which is preliminary data.</text>
</comment>
<keyword evidence="3 9" id="KW-0812">Transmembrane</keyword>
<evidence type="ECO:0000256" key="6">
    <source>
        <dbReference type="ARBA" id="ARBA00023004"/>
    </source>
</evidence>
<keyword evidence="4 8" id="KW-0479">Metal-binding</keyword>
<dbReference type="PIRSF" id="PIRSF000178">
    <property type="entry name" value="SDH_cyt_b560"/>
    <property type="match status" value="1"/>
</dbReference>
<dbReference type="CDD" id="cd03499">
    <property type="entry name" value="SQR_TypeC_SdhC"/>
    <property type="match status" value="1"/>
</dbReference>
<keyword evidence="2 8" id="KW-0349">Heme</keyword>
<dbReference type="GO" id="GO:0006099">
    <property type="term" value="P:tricarboxylic acid cycle"/>
    <property type="evidence" value="ECO:0007669"/>
    <property type="project" value="InterPro"/>
</dbReference>
<organism evidence="10 11">
    <name type="scientific">Mythimna separata</name>
    <name type="common">Oriental armyworm</name>
    <name type="synonym">Pseudaletia separata</name>
    <dbReference type="NCBI Taxonomy" id="271217"/>
    <lineage>
        <taxon>Eukaryota</taxon>
        <taxon>Metazoa</taxon>
        <taxon>Ecdysozoa</taxon>
        <taxon>Arthropoda</taxon>
        <taxon>Hexapoda</taxon>
        <taxon>Insecta</taxon>
        <taxon>Pterygota</taxon>
        <taxon>Neoptera</taxon>
        <taxon>Endopterygota</taxon>
        <taxon>Lepidoptera</taxon>
        <taxon>Glossata</taxon>
        <taxon>Ditrysia</taxon>
        <taxon>Noctuoidea</taxon>
        <taxon>Noctuidae</taxon>
        <taxon>Noctuinae</taxon>
        <taxon>Hadenini</taxon>
        <taxon>Mythimna</taxon>
    </lineage>
</organism>
<evidence type="ECO:0000256" key="1">
    <source>
        <dbReference type="ARBA" id="ARBA00004370"/>
    </source>
</evidence>
<dbReference type="Gene3D" id="1.20.1300.10">
    <property type="entry name" value="Fumarate reductase/succinate dehydrogenase, transmembrane subunit"/>
    <property type="match status" value="1"/>
</dbReference>
<dbReference type="GO" id="GO:0005739">
    <property type="term" value="C:mitochondrion"/>
    <property type="evidence" value="ECO:0007669"/>
    <property type="project" value="GOC"/>
</dbReference>
<evidence type="ECO:0008006" key="12">
    <source>
        <dbReference type="Google" id="ProtNLM"/>
    </source>
</evidence>
<proteinExistence type="predicted"/>
<evidence type="ECO:0000256" key="5">
    <source>
        <dbReference type="ARBA" id="ARBA00022989"/>
    </source>
</evidence>
<dbReference type="AlphaFoldDB" id="A0AAD7Z465"/>
<evidence type="ECO:0000256" key="9">
    <source>
        <dbReference type="SAM" id="Phobius"/>
    </source>
</evidence>
<evidence type="ECO:0000256" key="3">
    <source>
        <dbReference type="ARBA" id="ARBA00022692"/>
    </source>
</evidence>
<reference evidence="10" key="1">
    <citation type="submission" date="2023-03" db="EMBL/GenBank/DDBJ databases">
        <title>Chromosome-level genomes of two armyworms, Mythimna separata and Mythimna loreyi, provide insights into the biosynthesis and reception of sex pheromones.</title>
        <authorList>
            <person name="Zhao H."/>
        </authorList>
    </citation>
    <scope>NUCLEOTIDE SEQUENCE</scope>
    <source>
        <strain evidence="10">BeijingLab</strain>
        <tissue evidence="10">Pupa</tissue>
    </source>
</reference>
<name>A0AAD7Z465_MYTSE</name>
<dbReference type="EMBL" id="JARGEI010000001">
    <property type="protein sequence ID" value="KAJ8737293.1"/>
    <property type="molecule type" value="Genomic_DNA"/>
</dbReference>
<evidence type="ECO:0000256" key="2">
    <source>
        <dbReference type="ARBA" id="ARBA00022617"/>
    </source>
</evidence>
<dbReference type="Pfam" id="PF01127">
    <property type="entry name" value="Sdh_cyt"/>
    <property type="match status" value="1"/>
</dbReference>
<dbReference type="SUPFAM" id="SSF81343">
    <property type="entry name" value="Fumarate reductase respiratory complex transmembrane subunits"/>
    <property type="match status" value="1"/>
</dbReference>